<dbReference type="PANTHER" id="PTHR45033:SF1">
    <property type="entry name" value="OXIDOREDUCTASE (EUROFUNG)"/>
    <property type="match status" value="1"/>
</dbReference>
<dbReference type="GeneID" id="54576560"/>
<dbReference type="Gene3D" id="3.40.50.720">
    <property type="entry name" value="NAD(P)-binding Rossmann-like Domain"/>
    <property type="match status" value="1"/>
</dbReference>
<dbReference type="SUPFAM" id="SSF50129">
    <property type="entry name" value="GroES-like"/>
    <property type="match status" value="1"/>
</dbReference>
<dbReference type="RefSeq" id="XP_033690110.1">
    <property type="nucleotide sequence ID" value="XM_033823230.1"/>
</dbReference>
<dbReference type="GO" id="GO:0016491">
    <property type="term" value="F:oxidoreductase activity"/>
    <property type="evidence" value="ECO:0007669"/>
    <property type="project" value="InterPro"/>
</dbReference>
<evidence type="ECO:0000313" key="3">
    <source>
        <dbReference type="Proteomes" id="UP000800094"/>
    </source>
</evidence>
<dbReference type="Proteomes" id="UP000800094">
    <property type="component" value="Unassembled WGS sequence"/>
</dbReference>
<dbReference type="Pfam" id="PF08240">
    <property type="entry name" value="ADH_N"/>
    <property type="match status" value="1"/>
</dbReference>
<organism evidence="2 3">
    <name type="scientific">Trematosphaeria pertusa</name>
    <dbReference type="NCBI Taxonomy" id="390896"/>
    <lineage>
        <taxon>Eukaryota</taxon>
        <taxon>Fungi</taxon>
        <taxon>Dikarya</taxon>
        <taxon>Ascomycota</taxon>
        <taxon>Pezizomycotina</taxon>
        <taxon>Dothideomycetes</taxon>
        <taxon>Pleosporomycetidae</taxon>
        <taxon>Pleosporales</taxon>
        <taxon>Massarineae</taxon>
        <taxon>Trematosphaeriaceae</taxon>
        <taxon>Trematosphaeria</taxon>
    </lineage>
</organism>
<dbReference type="InterPro" id="IPR011032">
    <property type="entry name" value="GroES-like_sf"/>
</dbReference>
<sequence length="348" mass="37784">MSLPTMYRAYRRTTGPVPRTIEPTTEHLPTKLAPNEVLLKIHAVSLNYRDIGMLNGRYPIAVPERGIPASDCAAEVAAIGSNVTQFKEGDAVSPCFNVGDLSGKERDAGSKTLGADAGVLAEYTVFEEDVLVHLPKHLSWEEASTIPCAGVTAWVALNRPRNIDPDTSVLLQGTGGVSMFALLLCLAANITPIITSSSDAKLAFIRKISLLVKGFNYKTDPGQAEQVKQLTDSKGVDIVVNNTGAASFPADLESLRQRHGTISLVGFLEEKKAEWDPNALLGLMVKCATIQGIRVGSKQDFQDVNRFLEEKRVRLDPIIDRSFAFDDAKAAFEYLESGKHVGKVVITF</sequence>
<dbReference type="SMART" id="SM00829">
    <property type="entry name" value="PKS_ER"/>
    <property type="match status" value="1"/>
</dbReference>
<dbReference type="InterPro" id="IPR052711">
    <property type="entry name" value="Zinc_ADH-like"/>
</dbReference>
<feature type="domain" description="Enoyl reductase (ER)" evidence="1">
    <location>
        <begin position="16"/>
        <end position="346"/>
    </location>
</feature>
<reference evidence="2" key="1">
    <citation type="journal article" date="2020" name="Stud. Mycol.">
        <title>101 Dothideomycetes genomes: a test case for predicting lifestyles and emergence of pathogens.</title>
        <authorList>
            <person name="Haridas S."/>
            <person name="Albert R."/>
            <person name="Binder M."/>
            <person name="Bloem J."/>
            <person name="Labutti K."/>
            <person name="Salamov A."/>
            <person name="Andreopoulos B."/>
            <person name="Baker S."/>
            <person name="Barry K."/>
            <person name="Bills G."/>
            <person name="Bluhm B."/>
            <person name="Cannon C."/>
            <person name="Castanera R."/>
            <person name="Culley D."/>
            <person name="Daum C."/>
            <person name="Ezra D."/>
            <person name="Gonzalez J."/>
            <person name="Henrissat B."/>
            <person name="Kuo A."/>
            <person name="Liang C."/>
            <person name="Lipzen A."/>
            <person name="Lutzoni F."/>
            <person name="Magnuson J."/>
            <person name="Mondo S."/>
            <person name="Nolan M."/>
            <person name="Ohm R."/>
            <person name="Pangilinan J."/>
            <person name="Park H.-J."/>
            <person name="Ramirez L."/>
            <person name="Alfaro M."/>
            <person name="Sun H."/>
            <person name="Tritt A."/>
            <person name="Yoshinaga Y."/>
            <person name="Zwiers L.-H."/>
            <person name="Turgeon B."/>
            <person name="Goodwin S."/>
            <person name="Spatafora J."/>
            <person name="Crous P."/>
            <person name="Grigoriev I."/>
        </authorList>
    </citation>
    <scope>NUCLEOTIDE SEQUENCE</scope>
    <source>
        <strain evidence="2">CBS 122368</strain>
    </source>
</reference>
<dbReference type="InterPro" id="IPR013154">
    <property type="entry name" value="ADH-like_N"/>
</dbReference>
<keyword evidence="3" id="KW-1185">Reference proteome</keyword>
<dbReference type="AlphaFoldDB" id="A0A6A6IXL5"/>
<dbReference type="OrthoDB" id="3509362at2759"/>
<gene>
    <name evidence="2" type="ORF">BU26DRAFT_418026</name>
</gene>
<dbReference type="PANTHER" id="PTHR45033">
    <property type="match status" value="1"/>
</dbReference>
<dbReference type="Pfam" id="PF13602">
    <property type="entry name" value="ADH_zinc_N_2"/>
    <property type="match status" value="1"/>
</dbReference>
<accession>A0A6A6IXL5</accession>
<name>A0A6A6IXL5_9PLEO</name>
<dbReference type="EMBL" id="ML987190">
    <property type="protein sequence ID" value="KAF2255106.1"/>
    <property type="molecule type" value="Genomic_DNA"/>
</dbReference>
<evidence type="ECO:0000313" key="2">
    <source>
        <dbReference type="EMBL" id="KAF2255106.1"/>
    </source>
</evidence>
<proteinExistence type="predicted"/>
<dbReference type="Gene3D" id="3.90.180.10">
    <property type="entry name" value="Medium-chain alcohol dehydrogenases, catalytic domain"/>
    <property type="match status" value="1"/>
</dbReference>
<evidence type="ECO:0000259" key="1">
    <source>
        <dbReference type="SMART" id="SM00829"/>
    </source>
</evidence>
<protein>
    <submittedName>
        <fullName evidence="2">GroES-like protein</fullName>
    </submittedName>
</protein>
<dbReference type="CDD" id="cd08276">
    <property type="entry name" value="MDR7"/>
    <property type="match status" value="1"/>
</dbReference>
<dbReference type="InterPro" id="IPR036291">
    <property type="entry name" value="NAD(P)-bd_dom_sf"/>
</dbReference>
<dbReference type="InterPro" id="IPR020843">
    <property type="entry name" value="ER"/>
</dbReference>
<dbReference type="SUPFAM" id="SSF51735">
    <property type="entry name" value="NAD(P)-binding Rossmann-fold domains"/>
    <property type="match status" value="1"/>
</dbReference>